<feature type="domain" description="3-keto-alpha-glucoside-1,2-lyase/3-keto-2-hydroxy-glucal hydratase" evidence="1">
    <location>
        <begin position="64"/>
        <end position="206"/>
    </location>
</feature>
<accession>A0ABS0NE33</accession>
<sequence length="218" mass="24523">MALALGLTLAGGLLLERLPDHRRPRTGASWQDGEVHGPWRSVFHGYGRNTGGADRLDLVPRTAREPRRTHAGLVVSTARYGDVEYRARVRTVRQLRTPAPNPWEVAWLVWAYTDPEHFYYLALKPNGWELGKRDPRYRGGQRFLATGTPVFPAGEWARVSVRQQGARITVTVGDRPLVDFTDRERPYTSGNVGAYTEDAHAQFRDLFAVPRSRSSTSG</sequence>
<evidence type="ECO:0000259" key="1">
    <source>
        <dbReference type="Pfam" id="PF06439"/>
    </source>
</evidence>
<comment type="caution">
    <text evidence="2">The sequence shown here is derived from an EMBL/GenBank/DDBJ whole genome shotgun (WGS) entry which is preliminary data.</text>
</comment>
<reference evidence="2 3" key="1">
    <citation type="submission" date="2020-09" db="EMBL/GenBank/DDBJ databases">
        <title>Biosynthesis of the nuclear factor of activated T cells inhibitor NFAT-133 and its congeners in Streptomyces pactum.</title>
        <authorList>
            <person name="Zhou W."/>
            <person name="Posri P."/>
            <person name="Abugrain M.E."/>
            <person name="Weisberg A.J."/>
            <person name="Chang J.H."/>
            <person name="Mahmud T."/>
        </authorList>
    </citation>
    <scope>NUCLEOTIDE SEQUENCE [LARGE SCALE GENOMIC DNA]</scope>
    <source>
        <strain evidence="2 3">ATCC 27456</strain>
    </source>
</reference>
<organism evidence="2 3">
    <name type="scientific">Streptomyces pactum</name>
    <dbReference type="NCBI Taxonomy" id="68249"/>
    <lineage>
        <taxon>Bacteria</taxon>
        <taxon>Bacillati</taxon>
        <taxon>Actinomycetota</taxon>
        <taxon>Actinomycetes</taxon>
        <taxon>Kitasatosporales</taxon>
        <taxon>Streptomycetaceae</taxon>
        <taxon>Streptomyces</taxon>
    </lineage>
</organism>
<keyword evidence="3" id="KW-1185">Reference proteome</keyword>
<proteinExistence type="predicted"/>
<protein>
    <submittedName>
        <fullName evidence="2">DUF1080 domain-containing protein</fullName>
    </submittedName>
</protein>
<dbReference type="InterPro" id="IPR010496">
    <property type="entry name" value="AL/BT2_dom"/>
</dbReference>
<gene>
    <name evidence="2" type="ORF">IHE55_01015</name>
</gene>
<evidence type="ECO:0000313" key="3">
    <source>
        <dbReference type="Proteomes" id="UP000807371"/>
    </source>
</evidence>
<evidence type="ECO:0000313" key="2">
    <source>
        <dbReference type="EMBL" id="MBH5333457.1"/>
    </source>
</evidence>
<name>A0ABS0NE33_9ACTN</name>
<dbReference type="Gene3D" id="2.60.120.560">
    <property type="entry name" value="Exo-inulinase, domain 1"/>
    <property type="match status" value="1"/>
</dbReference>
<dbReference type="Pfam" id="PF06439">
    <property type="entry name" value="3keto-disac_hyd"/>
    <property type="match status" value="1"/>
</dbReference>
<dbReference type="EMBL" id="JACYXC010000001">
    <property type="protein sequence ID" value="MBH5333457.1"/>
    <property type="molecule type" value="Genomic_DNA"/>
</dbReference>
<dbReference type="Proteomes" id="UP000807371">
    <property type="component" value="Unassembled WGS sequence"/>
</dbReference>